<dbReference type="AlphaFoldDB" id="W3XAJ0"/>
<keyword evidence="1" id="KW-0677">Repeat</keyword>
<dbReference type="Gene3D" id="1.25.40.20">
    <property type="entry name" value="Ankyrin repeat-containing domain"/>
    <property type="match status" value="1"/>
</dbReference>
<dbReference type="HOGENOM" id="CLU_000288_34_7_1"/>
<feature type="compositionally biased region" description="Acidic residues" evidence="3">
    <location>
        <begin position="739"/>
        <end position="756"/>
    </location>
</feature>
<name>W3XAJ0_PESFW</name>
<dbReference type="PROSITE" id="PS50088">
    <property type="entry name" value="ANK_REPEAT"/>
    <property type="match status" value="3"/>
</dbReference>
<sequence length="1217" mass="137070">MSETPRPRKRDRLKAVFRNRLDRSVSPASSLDPASQPTSPPSVPQEYRRSDSQHRGVLTPTATLDPSINGDDNGNDKVQMVRAFAQDSLWEDALSRLEQSPSTEDRSHARALREFAQAQKISPSTQYGSVSSGSNDLIENVKREAELKRVEAEQKAWRVKVGRRTIILRDVMARIIDCLDKFKEIGDLAVQYDPVHAALPWAAFRLLLQAATMNKEQAGQLWTGIDAATQAYLRARIYQVLYLGLPGRQDVADALKNSILELLGAICGFLGLAVKYFSSGSVANTTRGLLNPESLARCIGRIAETEMQVEKNALACKAILDAVAHQRQGLRHDKLIDMLEAHTYRFDSLQGGLANVEAGIGLLMEALSDEEVHNIFLWISGIPYESDLYNARRGRLEGTCEWLIVHETYGQWKASSESTTLWLHGIPGAGKTKLSTKVVDDVTPMDIPLAYFFCDRNQENRRDPWAVLHSITRQLSRVPGPQRIQRCTVDAYNKKKEQSFASNNLTNEETRELLLELANENPRSIIIIDGLDECDEGSRKCILDTLDHLVQYSSSVVKVFVASRNDKDLIKHYSSSPNLEIEAAHNQDDIEKLVMDRISQSQWATEEMSAHVRDAVVRLFREKSQGMFQWASLHIDELLEFESNQAILDWLHSLPEGLKAAYDRIYNGLGAKWRMYADRAFMWLMAISLKRITPELLCVLVCQDASKEFDFDATLSSDSLLSACRNLIKVDDNKKFDNSDGDSSDGDSSDDSYVDIYDPDDDEASKTCRFAHLSVQEYLETNHLRRVEADRTTLEISIKLWQRVSTMDDQKEKNREDRLSIKTQNYKHLKRLTTIPIEGFLAFADMSQVNQGIWDQLLQSKDGHDVVLGSPLWRNLHEYVIQYTRDKVIKGHLSMREDEMRAIMTPIGCCALLGNQVPVKFWIENGIFSPKVDYETARELLLRVYIRGETAICDLLLDAGTNFKGESSESLERRLRQLFRPEEEFKKDSSSTLIRLMNRLFDDGAPTNFCPSDRDVYDGTYPLEVARILLERGGDPNVHDDKKTTPLMHAANCGDDNIEMTKLLLQYGAEVNSMDEDDDTPLHLVAYVDRNIETLRLLLDSGADPNLGGAAECPPLQDLAYHSDVEAVKLLLNSNARVNDISRDFGTALHAAALCGSRGKDVYDLLLQHGADSGIELDSRGACNAMKGMIGSKRISIKQMYTAEQILQIALEKETVH</sequence>
<dbReference type="PANTHER" id="PTHR10039:SF15">
    <property type="entry name" value="NACHT DOMAIN-CONTAINING PROTEIN"/>
    <property type="match status" value="1"/>
</dbReference>
<dbReference type="InterPro" id="IPR002110">
    <property type="entry name" value="Ankyrin_rpt"/>
</dbReference>
<feature type="region of interest" description="Disordered" evidence="3">
    <location>
        <begin position="1"/>
        <end position="75"/>
    </location>
</feature>
<dbReference type="SMART" id="SM00248">
    <property type="entry name" value="ANK"/>
    <property type="match status" value="4"/>
</dbReference>
<evidence type="ECO:0000259" key="4">
    <source>
        <dbReference type="Pfam" id="PF24809"/>
    </source>
</evidence>
<dbReference type="Proteomes" id="UP000030651">
    <property type="component" value="Unassembled WGS sequence"/>
</dbReference>
<gene>
    <name evidence="6" type="ORF">PFICI_04989</name>
</gene>
<dbReference type="InParanoid" id="W3XAJ0"/>
<dbReference type="InterPro" id="IPR056884">
    <property type="entry name" value="NPHP3-like_N"/>
</dbReference>
<dbReference type="PROSITE" id="PS50297">
    <property type="entry name" value="ANK_REP_REGION"/>
    <property type="match status" value="2"/>
</dbReference>
<keyword evidence="7" id="KW-1185">Reference proteome</keyword>
<feature type="compositionally biased region" description="Basic residues" evidence="3">
    <location>
        <begin position="7"/>
        <end position="17"/>
    </location>
</feature>
<dbReference type="GeneID" id="19270002"/>
<dbReference type="InterPro" id="IPR036770">
    <property type="entry name" value="Ankyrin_rpt-contain_sf"/>
</dbReference>
<dbReference type="Pfam" id="PF12796">
    <property type="entry name" value="Ank_2"/>
    <property type="match status" value="1"/>
</dbReference>
<dbReference type="STRING" id="1229662.W3XAJ0"/>
<dbReference type="Pfam" id="PF24809">
    <property type="entry name" value="DUF7708"/>
    <property type="match status" value="1"/>
</dbReference>
<organism evidence="6 7">
    <name type="scientific">Pestalotiopsis fici (strain W106-1 / CGMCC3.15140)</name>
    <dbReference type="NCBI Taxonomy" id="1229662"/>
    <lineage>
        <taxon>Eukaryota</taxon>
        <taxon>Fungi</taxon>
        <taxon>Dikarya</taxon>
        <taxon>Ascomycota</taxon>
        <taxon>Pezizomycotina</taxon>
        <taxon>Sordariomycetes</taxon>
        <taxon>Xylariomycetidae</taxon>
        <taxon>Amphisphaeriales</taxon>
        <taxon>Sporocadaceae</taxon>
        <taxon>Pestalotiopsis</taxon>
    </lineage>
</organism>
<dbReference type="Pfam" id="PF24883">
    <property type="entry name" value="NPHP3_N"/>
    <property type="match status" value="1"/>
</dbReference>
<reference evidence="7" key="1">
    <citation type="journal article" date="2015" name="BMC Genomics">
        <title>Genomic and transcriptomic analysis of the endophytic fungus Pestalotiopsis fici reveals its lifestyle and high potential for synthesis of natural products.</title>
        <authorList>
            <person name="Wang X."/>
            <person name="Zhang X."/>
            <person name="Liu L."/>
            <person name="Xiang M."/>
            <person name="Wang W."/>
            <person name="Sun X."/>
            <person name="Che Y."/>
            <person name="Guo L."/>
            <person name="Liu G."/>
            <person name="Guo L."/>
            <person name="Wang C."/>
            <person name="Yin W.B."/>
            <person name="Stadler M."/>
            <person name="Zhang X."/>
            <person name="Liu X."/>
        </authorList>
    </citation>
    <scope>NUCLEOTIDE SEQUENCE [LARGE SCALE GENOMIC DNA]</scope>
    <source>
        <strain evidence="7">W106-1 / CGMCC3.15140</strain>
    </source>
</reference>
<feature type="domain" description="Nephrocystin 3-like N-terminal" evidence="5">
    <location>
        <begin position="398"/>
        <end position="564"/>
    </location>
</feature>
<dbReference type="EMBL" id="KI912111">
    <property type="protein sequence ID" value="ETS83113.1"/>
    <property type="molecule type" value="Genomic_DNA"/>
</dbReference>
<feature type="repeat" description="ANK" evidence="2">
    <location>
        <begin position="1042"/>
        <end position="1076"/>
    </location>
</feature>
<evidence type="ECO:0000256" key="3">
    <source>
        <dbReference type="SAM" id="MobiDB-lite"/>
    </source>
</evidence>
<dbReference type="InterPro" id="IPR027417">
    <property type="entry name" value="P-loop_NTPase"/>
</dbReference>
<protein>
    <submittedName>
        <fullName evidence="6">Uncharacterized protein</fullName>
    </submittedName>
</protein>
<feature type="repeat" description="ANK" evidence="2">
    <location>
        <begin position="1077"/>
        <end position="1110"/>
    </location>
</feature>
<feature type="compositionally biased region" description="Polar residues" evidence="3">
    <location>
        <begin position="60"/>
        <end position="72"/>
    </location>
</feature>
<dbReference type="InterPro" id="IPR056125">
    <property type="entry name" value="DUF7708"/>
</dbReference>
<evidence type="ECO:0000313" key="7">
    <source>
        <dbReference type="Proteomes" id="UP000030651"/>
    </source>
</evidence>
<dbReference type="SUPFAM" id="SSF52540">
    <property type="entry name" value="P-loop containing nucleoside triphosphate hydrolases"/>
    <property type="match status" value="1"/>
</dbReference>
<evidence type="ECO:0000256" key="2">
    <source>
        <dbReference type="PROSITE-ProRule" id="PRU00023"/>
    </source>
</evidence>
<dbReference type="RefSeq" id="XP_007831761.1">
    <property type="nucleotide sequence ID" value="XM_007833570.1"/>
</dbReference>
<evidence type="ECO:0000313" key="6">
    <source>
        <dbReference type="EMBL" id="ETS83113.1"/>
    </source>
</evidence>
<proteinExistence type="predicted"/>
<dbReference type="SUPFAM" id="SSF48403">
    <property type="entry name" value="Ankyrin repeat"/>
    <property type="match status" value="1"/>
</dbReference>
<feature type="domain" description="DUF7708" evidence="4">
    <location>
        <begin position="173"/>
        <end position="314"/>
    </location>
</feature>
<feature type="compositionally biased region" description="Polar residues" evidence="3">
    <location>
        <begin position="26"/>
        <end position="37"/>
    </location>
</feature>
<evidence type="ECO:0000256" key="1">
    <source>
        <dbReference type="ARBA" id="ARBA00022737"/>
    </source>
</evidence>
<accession>W3XAJ0</accession>
<feature type="region of interest" description="Disordered" evidence="3">
    <location>
        <begin position="737"/>
        <end position="756"/>
    </location>
</feature>
<dbReference type="eggNOG" id="KOG4177">
    <property type="taxonomic scope" value="Eukaryota"/>
</dbReference>
<keyword evidence="2" id="KW-0040">ANK repeat</keyword>
<dbReference type="Pfam" id="PF13637">
    <property type="entry name" value="Ank_4"/>
    <property type="match status" value="1"/>
</dbReference>
<dbReference type="Gene3D" id="3.40.50.300">
    <property type="entry name" value="P-loop containing nucleotide triphosphate hydrolases"/>
    <property type="match status" value="1"/>
</dbReference>
<dbReference type="OrthoDB" id="7464126at2759"/>
<dbReference type="KEGG" id="pfy:PFICI_04989"/>
<feature type="repeat" description="ANK" evidence="2">
    <location>
        <begin position="1144"/>
        <end position="1178"/>
    </location>
</feature>
<evidence type="ECO:0000259" key="5">
    <source>
        <dbReference type="Pfam" id="PF24883"/>
    </source>
</evidence>
<dbReference type="PANTHER" id="PTHR10039">
    <property type="entry name" value="AMELOGENIN"/>
    <property type="match status" value="1"/>
</dbReference>